<evidence type="ECO:0000256" key="1">
    <source>
        <dbReference type="ARBA" id="ARBA00005056"/>
    </source>
</evidence>
<evidence type="ECO:0000256" key="2">
    <source>
        <dbReference type="ARBA" id="ARBA00005062"/>
    </source>
</evidence>
<dbReference type="InterPro" id="IPR001342">
    <property type="entry name" value="HDH_cat"/>
</dbReference>
<dbReference type="GO" id="GO:0004412">
    <property type="term" value="F:homoserine dehydrogenase activity"/>
    <property type="evidence" value="ECO:0007669"/>
    <property type="project" value="UniProtKB-EC"/>
</dbReference>
<comment type="catalytic activity">
    <reaction evidence="10">
        <text>L-homoserine + NADP(+) = L-aspartate 4-semialdehyde + NADPH + H(+)</text>
        <dbReference type="Rhea" id="RHEA:15761"/>
        <dbReference type="ChEBI" id="CHEBI:15378"/>
        <dbReference type="ChEBI" id="CHEBI:57476"/>
        <dbReference type="ChEBI" id="CHEBI:57783"/>
        <dbReference type="ChEBI" id="CHEBI:58349"/>
        <dbReference type="ChEBI" id="CHEBI:537519"/>
        <dbReference type="EC" id="1.1.1.3"/>
    </reaction>
</comment>
<dbReference type="GO" id="GO:0009088">
    <property type="term" value="P:threonine biosynthetic process"/>
    <property type="evidence" value="ECO:0007669"/>
    <property type="project" value="UniProtKB-UniPathway"/>
</dbReference>
<dbReference type="OrthoDB" id="9808167at2"/>
<gene>
    <name evidence="14" type="ORF">F8C82_03820</name>
</gene>
<keyword evidence="6 10" id="KW-0028">Amino-acid biosynthesis</keyword>
<feature type="domain" description="Aspartate/homoserine dehydrogenase NAD-binding" evidence="13">
    <location>
        <begin position="74"/>
        <end position="184"/>
    </location>
</feature>
<dbReference type="AlphaFoldDB" id="A0A6L3ZHP1"/>
<dbReference type="SUPFAM" id="SSF55347">
    <property type="entry name" value="Glyceraldehyde-3-phosphate dehydrogenase-like, C-terminal domain"/>
    <property type="match status" value="1"/>
</dbReference>
<dbReference type="PROSITE" id="PS01042">
    <property type="entry name" value="HOMOSER_DHGENASE"/>
    <property type="match status" value="1"/>
</dbReference>
<proteinExistence type="inferred from homology"/>
<comment type="caution">
    <text evidence="14">The sequence shown here is derived from an EMBL/GenBank/DDBJ whole genome shotgun (WGS) entry which is preliminary data.</text>
</comment>
<evidence type="ECO:0000256" key="9">
    <source>
        <dbReference type="ARBA" id="ARBA00023167"/>
    </source>
</evidence>
<dbReference type="Pfam" id="PF03447">
    <property type="entry name" value="NAD_binding_3"/>
    <property type="match status" value="1"/>
</dbReference>
<dbReference type="FunFam" id="3.30.360.10:FF:000005">
    <property type="entry name" value="Homoserine dehydrogenase"/>
    <property type="match status" value="1"/>
</dbReference>
<evidence type="ECO:0000256" key="10">
    <source>
        <dbReference type="RuleBase" id="RU000579"/>
    </source>
</evidence>
<dbReference type="InterPro" id="IPR005106">
    <property type="entry name" value="Asp/hSer_DH_NAD-bd"/>
</dbReference>
<dbReference type="InterPro" id="IPR019811">
    <property type="entry name" value="HDH_CS"/>
</dbReference>
<dbReference type="InterPro" id="IPR036291">
    <property type="entry name" value="NAD(P)-bd_dom_sf"/>
</dbReference>
<feature type="domain" description="Homoserine dehydrogenase catalytic" evidence="12">
    <location>
        <begin position="192"/>
        <end position="368"/>
    </location>
</feature>
<dbReference type="Pfam" id="PF00742">
    <property type="entry name" value="Homoserine_dh"/>
    <property type="match status" value="1"/>
</dbReference>
<comment type="pathway">
    <text evidence="1 10">Amino-acid biosynthesis; L-threonine biosynthesis; L-threonine from L-aspartate: step 3/5.</text>
</comment>
<dbReference type="UniPathway" id="UPA00051">
    <property type="reaction ID" value="UER00465"/>
</dbReference>
<dbReference type="SUPFAM" id="SSF51735">
    <property type="entry name" value="NAD(P)-binding Rossmann-fold domains"/>
    <property type="match status" value="1"/>
</dbReference>
<evidence type="ECO:0000259" key="13">
    <source>
        <dbReference type="Pfam" id="PF03447"/>
    </source>
</evidence>
<comment type="similarity">
    <text evidence="3 11">Belongs to the homoserine dehydrogenase family.</text>
</comment>
<dbReference type="GO" id="GO:0050661">
    <property type="term" value="F:NADP binding"/>
    <property type="evidence" value="ECO:0007669"/>
    <property type="project" value="InterPro"/>
</dbReference>
<dbReference type="NCBIfam" id="NF004976">
    <property type="entry name" value="PRK06349.1"/>
    <property type="match status" value="1"/>
</dbReference>
<evidence type="ECO:0000256" key="7">
    <source>
        <dbReference type="ARBA" id="ARBA00022697"/>
    </source>
</evidence>
<keyword evidence="9 10" id="KW-0486">Methionine biosynthesis</keyword>
<dbReference type="PANTHER" id="PTHR43331:SF1">
    <property type="entry name" value="HOMOSERINE DEHYDROGENASE"/>
    <property type="match status" value="1"/>
</dbReference>
<evidence type="ECO:0000259" key="12">
    <source>
        <dbReference type="Pfam" id="PF00742"/>
    </source>
</evidence>
<reference evidence="14 15" key="1">
    <citation type="submission" date="2019-10" db="EMBL/GenBank/DDBJ databases">
        <title>Genome sequence of Phaeocystidibacter marisrubri JCM30614 (type strain).</title>
        <authorList>
            <person name="Bowman J.P."/>
        </authorList>
    </citation>
    <scope>NUCLEOTIDE SEQUENCE [LARGE SCALE GENOMIC DNA]</scope>
    <source>
        <strain evidence="14 15">JCM 30614</strain>
    </source>
</reference>
<dbReference type="UniPathway" id="UPA00050">
    <property type="reaction ID" value="UER00063"/>
</dbReference>
<comment type="pathway">
    <text evidence="2 10">Amino-acid biosynthesis; L-methionine biosynthesis via de novo pathway; L-homoserine from L-aspartate: step 3/3.</text>
</comment>
<dbReference type="Proteomes" id="UP000484164">
    <property type="component" value="Unassembled WGS sequence"/>
</dbReference>
<dbReference type="Gene3D" id="3.30.360.10">
    <property type="entry name" value="Dihydrodipicolinate Reductase, domain 2"/>
    <property type="match status" value="1"/>
</dbReference>
<accession>A0A6L3ZHP1</accession>
<protein>
    <recommendedName>
        <fullName evidence="5 10">Homoserine dehydrogenase</fullName>
        <ecNumber evidence="4 10">1.1.1.3</ecNumber>
    </recommendedName>
</protein>
<dbReference type="PANTHER" id="PTHR43331">
    <property type="entry name" value="HOMOSERINE DEHYDROGENASE"/>
    <property type="match status" value="1"/>
</dbReference>
<keyword evidence="7 10" id="KW-0791">Threonine biosynthesis</keyword>
<dbReference type="GO" id="GO:0009086">
    <property type="term" value="P:methionine biosynthetic process"/>
    <property type="evidence" value="ECO:0007669"/>
    <property type="project" value="UniProtKB-KW"/>
</dbReference>
<evidence type="ECO:0000256" key="3">
    <source>
        <dbReference type="ARBA" id="ARBA00006753"/>
    </source>
</evidence>
<dbReference type="Gene3D" id="3.40.50.720">
    <property type="entry name" value="NAD(P)-binding Rossmann-like Domain"/>
    <property type="match status" value="1"/>
</dbReference>
<keyword evidence="10" id="KW-0521">NADP</keyword>
<evidence type="ECO:0000256" key="11">
    <source>
        <dbReference type="RuleBase" id="RU004171"/>
    </source>
</evidence>
<evidence type="ECO:0000256" key="5">
    <source>
        <dbReference type="ARBA" id="ARBA00013376"/>
    </source>
</evidence>
<dbReference type="EMBL" id="WBVQ01000001">
    <property type="protein sequence ID" value="KAB2817536.1"/>
    <property type="molecule type" value="Genomic_DNA"/>
</dbReference>
<name>A0A6L3ZHP1_9FLAO</name>
<evidence type="ECO:0000256" key="4">
    <source>
        <dbReference type="ARBA" id="ARBA00013213"/>
    </source>
</evidence>
<evidence type="ECO:0000313" key="14">
    <source>
        <dbReference type="EMBL" id="KAB2817536.1"/>
    </source>
</evidence>
<evidence type="ECO:0000313" key="15">
    <source>
        <dbReference type="Proteomes" id="UP000484164"/>
    </source>
</evidence>
<evidence type="ECO:0000256" key="8">
    <source>
        <dbReference type="ARBA" id="ARBA00023002"/>
    </source>
</evidence>
<organism evidence="14 15">
    <name type="scientific">Phaeocystidibacter marisrubri</name>
    <dbReference type="NCBI Taxonomy" id="1577780"/>
    <lineage>
        <taxon>Bacteria</taxon>
        <taxon>Pseudomonadati</taxon>
        <taxon>Bacteroidota</taxon>
        <taxon>Flavobacteriia</taxon>
        <taxon>Flavobacteriales</taxon>
        <taxon>Phaeocystidibacteraceae</taxon>
        <taxon>Phaeocystidibacter</taxon>
    </lineage>
</organism>
<sequence>MDSTNPRMSAEGLDEYAQRSEIHIQTEGSQKELRLVGDPLGGRELQQCSREITFTNDLKERRMSNRSLKLGIFGFGCVGSGLYETLQASKFKRAEVVRICILDPSKPRTAPRDLFTTVPEELLDNEDIDVIVELIDDAEAAYEIVTRALRSGKDVVSANKKLVAEHLEELIQIQRETGRSFLYEAACAASIPIIRNLEEYYDNDLVQKVEGILNGSTNYILSALQNGGDFDSVLNEAQEAGYAESDPTLDVDGWDAKFKLTLLIAHSFGLVVPPSSVPHHGIRYITPRLQRIARERNQRIKLIARCWKEDDRVRAYVLPSFVDSDEELFAVNDALNGVVVEGAFSERQYFRGKGAGSLPTGAAVLSDISALTYDYRYAYKKLNSDLEFENDFPVCVHLNGNQSGPLPIYAFEEVFGTFRSVKESYVEGRIGIRNLLELLETGLWSAALLSEQTLQSLEQDQSSILAVSH</sequence>
<evidence type="ECO:0000256" key="6">
    <source>
        <dbReference type="ARBA" id="ARBA00022605"/>
    </source>
</evidence>
<keyword evidence="8 10" id="KW-0560">Oxidoreductase</keyword>
<keyword evidence="15" id="KW-1185">Reference proteome</keyword>
<dbReference type="EC" id="1.1.1.3" evidence="4 10"/>